<feature type="transmembrane region" description="Helical" evidence="7">
    <location>
        <begin position="43"/>
        <end position="63"/>
    </location>
</feature>
<dbReference type="PANTHER" id="PTHR33048">
    <property type="entry name" value="PTH11-LIKE INTEGRAL MEMBRANE PROTEIN (AFU_ORTHOLOGUE AFUA_5G11245)"/>
    <property type="match status" value="1"/>
</dbReference>
<evidence type="ECO:0000259" key="8">
    <source>
        <dbReference type="Pfam" id="PF20684"/>
    </source>
</evidence>
<keyword evidence="3 7" id="KW-1133">Transmembrane helix</keyword>
<dbReference type="GeneID" id="67020715"/>
<keyword evidence="4 7" id="KW-0472">Membrane</keyword>
<sequence>MAGTGLQPVNIFLIIFPFLSSFVIVAVRIWRKLKERTYAIEDTLLVIAEALLAVLTATTWKFILVSYAGYHAEDIPVRAPDRTDVAYWRHTNSIIYNPILGLVKISFLITLLKLRCMDRLIIASLWTLIATNVMFILGAAIGSLFMCWPIHKSWYPLVPGTCGDRAAYVFGTVGVTIATDVLVALIPAWVLHDLQMPLRNKVFVITFLSLPLTVTAIGCYRLHKFVEVMKLPKVYAEDPHNVRNVLSNVEANLGVLAACGPTIKWILSRFIPYFETVPNRNACVSDQFPHFRWRTREILKTGVDIELQERGNDAENDEEDDKDSQEQCTTRSNVIRKTTMVLGDGDET</sequence>
<protein>
    <recommendedName>
        <fullName evidence="8">Rhodopsin domain-containing protein</fullName>
    </recommendedName>
</protein>
<accession>A0A8J2IGE6</accession>
<feature type="transmembrane region" description="Helical" evidence="7">
    <location>
        <begin position="94"/>
        <end position="112"/>
    </location>
</feature>
<dbReference type="OrthoDB" id="3693763at2759"/>
<comment type="similarity">
    <text evidence="5">Belongs to the SAT4 family.</text>
</comment>
<feature type="compositionally biased region" description="Polar residues" evidence="6">
    <location>
        <begin position="326"/>
        <end position="336"/>
    </location>
</feature>
<reference evidence="9" key="1">
    <citation type="submission" date="2021-05" db="EMBL/GenBank/DDBJ databases">
        <authorList>
            <person name="Stam R."/>
        </authorList>
    </citation>
    <scope>NUCLEOTIDE SEQUENCE</scope>
    <source>
        <strain evidence="9">CS162</strain>
    </source>
</reference>
<feature type="transmembrane region" description="Helical" evidence="7">
    <location>
        <begin position="12"/>
        <end position="31"/>
    </location>
</feature>
<dbReference type="Proteomes" id="UP000676310">
    <property type="component" value="Unassembled WGS sequence"/>
</dbReference>
<dbReference type="Pfam" id="PF20684">
    <property type="entry name" value="Fung_rhodopsin"/>
    <property type="match status" value="1"/>
</dbReference>
<name>A0A8J2IGE6_9PLEO</name>
<evidence type="ECO:0000256" key="5">
    <source>
        <dbReference type="ARBA" id="ARBA00038359"/>
    </source>
</evidence>
<dbReference type="PANTHER" id="PTHR33048:SF160">
    <property type="entry name" value="SAT4 FAMILY MEMBRANE PROTEIN"/>
    <property type="match status" value="1"/>
</dbReference>
<evidence type="ECO:0000256" key="7">
    <source>
        <dbReference type="SAM" id="Phobius"/>
    </source>
</evidence>
<keyword evidence="10" id="KW-1185">Reference proteome</keyword>
<dbReference type="InterPro" id="IPR049326">
    <property type="entry name" value="Rhodopsin_dom_fungi"/>
</dbReference>
<comment type="caution">
    <text evidence="9">The sequence shown here is derived from an EMBL/GenBank/DDBJ whole genome shotgun (WGS) entry which is preliminary data.</text>
</comment>
<feature type="compositionally biased region" description="Acidic residues" evidence="6">
    <location>
        <begin position="314"/>
        <end position="323"/>
    </location>
</feature>
<evidence type="ECO:0000256" key="4">
    <source>
        <dbReference type="ARBA" id="ARBA00023136"/>
    </source>
</evidence>
<evidence type="ECO:0000256" key="3">
    <source>
        <dbReference type="ARBA" id="ARBA00022989"/>
    </source>
</evidence>
<dbReference type="InterPro" id="IPR052337">
    <property type="entry name" value="SAT4-like"/>
</dbReference>
<evidence type="ECO:0000256" key="2">
    <source>
        <dbReference type="ARBA" id="ARBA00022692"/>
    </source>
</evidence>
<gene>
    <name evidence="9" type="ORF">ALTATR162_LOCUS8589</name>
</gene>
<keyword evidence="2 7" id="KW-0812">Transmembrane</keyword>
<dbReference type="AlphaFoldDB" id="A0A8J2IGE6"/>
<proteinExistence type="inferred from homology"/>
<dbReference type="RefSeq" id="XP_043172157.1">
    <property type="nucleotide sequence ID" value="XM_043316222.1"/>
</dbReference>
<evidence type="ECO:0000313" key="10">
    <source>
        <dbReference type="Proteomes" id="UP000676310"/>
    </source>
</evidence>
<evidence type="ECO:0000256" key="1">
    <source>
        <dbReference type="ARBA" id="ARBA00004141"/>
    </source>
</evidence>
<feature type="domain" description="Rhodopsin" evidence="8">
    <location>
        <begin position="28"/>
        <end position="268"/>
    </location>
</feature>
<evidence type="ECO:0000313" key="9">
    <source>
        <dbReference type="EMBL" id="CAG5178216.1"/>
    </source>
</evidence>
<feature type="transmembrane region" description="Helical" evidence="7">
    <location>
        <begin position="202"/>
        <end position="223"/>
    </location>
</feature>
<feature type="transmembrane region" description="Helical" evidence="7">
    <location>
        <begin position="166"/>
        <end position="190"/>
    </location>
</feature>
<evidence type="ECO:0000256" key="6">
    <source>
        <dbReference type="SAM" id="MobiDB-lite"/>
    </source>
</evidence>
<feature type="transmembrane region" description="Helical" evidence="7">
    <location>
        <begin position="124"/>
        <end position="146"/>
    </location>
</feature>
<dbReference type="EMBL" id="CAJRGZ010000023">
    <property type="protein sequence ID" value="CAG5178216.1"/>
    <property type="molecule type" value="Genomic_DNA"/>
</dbReference>
<comment type="subcellular location">
    <subcellularLocation>
        <location evidence="1">Membrane</location>
        <topology evidence="1">Multi-pass membrane protein</topology>
    </subcellularLocation>
</comment>
<organism evidence="9 10">
    <name type="scientific">Alternaria atra</name>
    <dbReference type="NCBI Taxonomy" id="119953"/>
    <lineage>
        <taxon>Eukaryota</taxon>
        <taxon>Fungi</taxon>
        <taxon>Dikarya</taxon>
        <taxon>Ascomycota</taxon>
        <taxon>Pezizomycotina</taxon>
        <taxon>Dothideomycetes</taxon>
        <taxon>Pleosporomycetidae</taxon>
        <taxon>Pleosporales</taxon>
        <taxon>Pleosporineae</taxon>
        <taxon>Pleosporaceae</taxon>
        <taxon>Alternaria</taxon>
        <taxon>Alternaria sect. Ulocladioides</taxon>
    </lineage>
</organism>
<dbReference type="GO" id="GO:0016020">
    <property type="term" value="C:membrane"/>
    <property type="evidence" value="ECO:0007669"/>
    <property type="project" value="UniProtKB-SubCell"/>
</dbReference>
<feature type="region of interest" description="Disordered" evidence="6">
    <location>
        <begin position="309"/>
        <end position="348"/>
    </location>
</feature>